<dbReference type="Gene3D" id="2.10.90.10">
    <property type="entry name" value="Cystine-knot cytokines"/>
    <property type="match status" value="1"/>
</dbReference>
<proteinExistence type="predicted"/>
<dbReference type="InterPro" id="IPR029034">
    <property type="entry name" value="Cystine-knot_cytokine"/>
</dbReference>
<dbReference type="AlphaFoldDB" id="A0A2J7RAB8"/>
<keyword evidence="2" id="KW-1185">Reference proteome</keyword>
<comment type="caution">
    <text evidence="1">The sequence shown here is derived from an EMBL/GenBank/DDBJ whole genome shotgun (WGS) entry which is preliminary data.</text>
</comment>
<name>A0A2J7RAB8_9NEOP</name>
<evidence type="ECO:0000313" key="1">
    <source>
        <dbReference type="EMBL" id="PNF37772.1"/>
    </source>
</evidence>
<evidence type="ECO:0000313" key="2">
    <source>
        <dbReference type="Proteomes" id="UP000235965"/>
    </source>
</evidence>
<dbReference type="InParanoid" id="A0A2J7RAB8"/>
<gene>
    <name evidence="1" type="ORF">B7P43_G11319</name>
</gene>
<dbReference type="EMBL" id="NEVH01006576">
    <property type="protein sequence ID" value="PNF37772.1"/>
    <property type="molecule type" value="Genomic_DNA"/>
</dbReference>
<sequence length="354" mass="39994">MKQILQNMIPESKDITDVLDACRRRPLLDVQKLLAAAQPDMERKRLACLIYNKHKRSFLVDMKKILKTFLSTSIPADMEKNGKPFIHFPMITLSEILKFHKEFSVPVSPNINNFHTSHSFFNSVSKIIPLLMKKHGEIASTFTIESSDHLNYSKGDSGHTNIPPGSLRSHISSPSCDPQNFSCKTEVLQPGRKRSSSLSSELDKEFAHLPEAALKFLFYSPVSCPSSMNEPLIHHVDSRILNSLSVQPSWLPYQPKEPVGGCPTQLWPHINPDRIWPRILLTAKCVCDGSQCALHGTHRCITIKVAVVSLIRGSRGGRDQARNVWRQWEMVAVGCVCAEHKSVLLHEHRPRIYV</sequence>
<reference evidence="1 2" key="1">
    <citation type="submission" date="2017-12" db="EMBL/GenBank/DDBJ databases">
        <title>Hemimetabolous genomes reveal molecular basis of termite eusociality.</title>
        <authorList>
            <person name="Harrison M.C."/>
            <person name="Jongepier E."/>
            <person name="Robertson H.M."/>
            <person name="Arning N."/>
            <person name="Bitard-Feildel T."/>
            <person name="Chao H."/>
            <person name="Childers C.P."/>
            <person name="Dinh H."/>
            <person name="Doddapaneni H."/>
            <person name="Dugan S."/>
            <person name="Gowin J."/>
            <person name="Greiner C."/>
            <person name="Han Y."/>
            <person name="Hu H."/>
            <person name="Hughes D.S.T."/>
            <person name="Huylmans A.-K."/>
            <person name="Kemena C."/>
            <person name="Kremer L.P.M."/>
            <person name="Lee S.L."/>
            <person name="Lopez-Ezquerra A."/>
            <person name="Mallet L."/>
            <person name="Monroy-Kuhn J.M."/>
            <person name="Moser A."/>
            <person name="Murali S.C."/>
            <person name="Muzny D.M."/>
            <person name="Otani S."/>
            <person name="Piulachs M.-D."/>
            <person name="Poelchau M."/>
            <person name="Qu J."/>
            <person name="Schaub F."/>
            <person name="Wada-Katsumata A."/>
            <person name="Worley K.C."/>
            <person name="Xie Q."/>
            <person name="Ylla G."/>
            <person name="Poulsen M."/>
            <person name="Gibbs R.A."/>
            <person name="Schal C."/>
            <person name="Richards S."/>
            <person name="Belles X."/>
            <person name="Korb J."/>
            <person name="Bornberg-Bauer E."/>
        </authorList>
    </citation>
    <scope>NUCLEOTIDE SEQUENCE [LARGE SCALE GENOMIC DNA]</scope>
    <source>
        <tissue evidence="1">Whole body</tissue>
    </source>
</reference>
<accession>A0A2J7RAB8</accession>
<protein>
    <submittedName>
        <fullName evidence="1">Uncharacterized protein</fullName>
    </submittedName>
</protein>
<dbReference type="Proteomes" id="UP000235965">
    <property type="component" value="Unassembled WGS sequence"/>
</dbReference>
<organism evidence="1 2">
    <name type="scientific">Cryptotermes secundus</name>
    <dbReference type="NCBI Taxonomy" id="105785"/>
    <lineage>
        <taxon>Eukaryota</taxon>
        <taxon>Metazoa</taxon>
        <taxon>Ecdysozoa</taxon>
        <taxon>Arthropoda</taxon>
        <taxon>Hexapoda</taxon>
        <taxon>Insecta</taxon>
        <taxon>Pterygota</taxon>
        <taxon>Neoptera</taxon>
        <taxon>Polyneoptera</taxon>
        <taxon>Dictyoptera</taxon>
        <taxon>Blattodea</taxon>
        <taxon>Blattoidea</taxon>
        <taxon>Termitoidae</taxon>
        <taxon>Kalotermitidae</taxon>
        <taxon>Cryptotermitinae</taxon>
        <taxon>Cryptotermes</taxon>
    </lineage>
</organism>